<sequence>MKINILRLVLNTENNLRENDAEKIRGYLGNIFWDNPAAHQHNQKGGLIYQYPRVQYKVIDGLFYLIGFEDGLEIIKKTFQNLKSINLCGKWEEILHKGLVSYTTLFSITQERIFYYFQTPWLALNEKNYEIYQELRTWEEKKIFLEKILAGNIISISKSLGYTVQDRIYVNINKTKMINTKLKGIPMIGFTGSFFVNFEIPDYWGIGKSVSRGFGTIIKQKQERL</sequence>
<gene>
    <name evidence="3" type="ORF">EVG15_05795</name>
</gene>
<dbReference type="EMBL" id="SGBB01000008">
    <property type="protein sequence ID" value="RZD18542.1"/>
    <property type="molecule type" value="Genomic_DNA"/>
</dbReference>
<evidence type="ECO:0000259" key="2">
    <source>
        <dbReference type="Pfam" id="PF17955"/>
    </source>
</evidence>
<dbReference type="Pfam" id="PF17262">
    <property type="entry name" value="Cas6b_C"/>
    <property type="match status" value="1"/>
</dbReference>
<evidence type="ECO:0008006" key="5">
    <source>
        <dbReference type="Google" id="ProtNLM"/>
    </source>
</evidence>
<comment type="caution">
    <text evidence="3">The sequence shown here is derived from an EMBL/GenBank/DDBJ whole genome shotgun (WGS) entry which is preliminary data.</text>
</comment>
<dbReference type="InterPro" id="IPR020209">
    <property type="entry name" value="Cas6b_C"/>
</dbReference>
<feature type="domain" description="Cas6b N-terminal" evidence="2">
    <location>
        <begin position="1"/>
        <end position="99"/>
    </location>
</feature>
<dbReference type="InterPro" id="IPR041528">
    <property type="entry name" value="Cas6b_N"/>
</dbReference>
<dbReference type="AlphaFoldDB" id="A0A519BMP7"/>
<evidence type="ECO:0000313" key="4">
    <source>
        <dbReference type="Proteomes" id="UP000319296"/>
    </source>
</evidence>
<feature type="domain" description="Cas6b C-terminal" evidence="1">
    <location>
        <begin position="108"/>
        <end position="219"/>
    </location>
</feature>
<organism evidence="3 4">
    <name type="scientific">Candidatus Acididesulfobacter diazotrophicus</name>
    <dbReference type="NCBI Taxonomy" id="2597226"/>
    <lineage>
        <taxon>Bacteria</taxon>
        <taxon>Deltaproteobacteria</taxon>
        <taxon>Candidatus Acidulodesulfobacterales</taxon>
        <taxon>Candidatus Acididesulfobacter</taxon>
    </lineage>
</organism>
<dbReference type="Pfam" id="PF17955">
    <property type="entry name" value="Cas6b_N"/>
    <property type="match status" value="1"/>
</dbReference>
<name>A0A519BMP7_9DELT</name>
<evidence type="ECO:0000313" key="3">
    <source>
        <dbReference type="EMBL" id="RZD18542.1"/>
    </source>
</evidence>
<dbReference type="Proteomes" id="UP000319296">
    <property type="component" value="Unassembled WGS sequence"/>
</dbReference>
<accession>A0A519BMP7</accession>
<evidence type="ECO:0000259" key="1">
    <source>
        <dbReference type="Pfam" id="PF17262"/>
    </source>
</evidence>
<protein>
    <recommendedName>
        <fullName evidence="5">DNA repair protein</fullName>
    </recommendedName>
</protein>
<reference evidence="3 4" key="1">
    <citation type="journal article" date="2019" name="ISME J.">
        <title>Insights into ecological role of a new deltaproteobacterial order Candidatus Acidulodesulfobacterales by metagenomics and metatranscriptomics.</title>
        <authorList>
            <person name="Tan S."/>
            <person name="Liu J."/>
            <person name="Fang Y."/>
            <person name="Hedlund B.P."/>
            <person name="Lian Z.H."/>
            <person name="Huang L.Y."/>
            <person name="Li J.T."/>
            <person name="Huang L.N."/>
            <person name="Li W.J."/>
            <person name="Jiang H.C."/>
            <person name="Dong H.L."/>
            <person name="Shu W.S."/>
        </authorList>
    </citation>
    <scope>NUCLEOTIDE SEQUENCE [LARGE SCALE GENOMIC DNA]</scope>
    <source>
        <strain evidence="3">AP1</strain>
    </source>
</reference>
<proteinExistence type="predicted"/>